<evidence type="ECO:0008006" key="3">
    <source>
        <dbReference type="Google" id="ProtNLM"/>
    </source>
</evidence>
<accession>A0AA87TFD3</accession>
<organism evidence="1 2">
    <name type="scientific">Treponema medium ATCC 700293</name>
    <dbReference type="NCBI Taxonomy" id="1125700"/>
    <lineage>
        <taxon>Bacteria</taxon>
        <taxon>Pseudomonadati</taxon>
        <taxon>Spirochaetota</taxon>
        <taxon>Spirochaetia</taxon>
        <taxon>Spirochaetales</taxon>
        <taxon>Treponemataceae</taxon>
        <taxon>Treponema</taxon>
    </lineage>
</organism>
<gene>
    <name evidence="1" type="ORF">HMPREF9195_00734</name>
</gene>
<reference evidence="1 2" key="1">
    <citation type="submission" date="2013-04" db="EMBL/GenBank/DDBJ databases">
        <title>The Genome Sequence of Treponema medium ATCC 700293.</title>
        <authorList>
            <consortium name="The Broad Institute Genomics Platform"/>
            <person name="Earl A."/>
            <person name="Ward D."/>
            <person name="Feldgarden M."/>
            <person name="Gevers D."/>
            <person name="Leonetti C."/>
            <person name="Blanton J.M."/>
            <person name="Dewhirst F.E."/>
            <person name="Izard J."/>
            <person name="Walker B."/>
            <person name="Young S."/>
            <person name="Zeng Q."/>
            <person name="Gargeya S."/>
            <person name="Fitzgerald M."/>
            <person name="Haas B."/>
            <person name="Abouelleil A."/>
            <person name="Allen A.W."/>
            <person name="Alvarado L."/>
            <person name="Arachchi H.M."/>
            <person name="Berlin A.M."/>
            <person name="Chapman S.B."/>
            <person name="Gainer-Dewar J."/>
            <person name="Goldberg J."/>
            <person name="Griggs A."/>
            <person name="Gujja S."/>
            <person name="Hansen M."/>
            <person name="Howarth C."/>
            <person name="Imamovic A."/>
            <person name="Ireland A."/>
            <person name="Larimer J."/>
            <person name="McCowan C."/>
            <person name="Murphy C."/>
            <person name="Pearson M."/>
            <person name="Poon T.W."/>
            <person name="Priest M."/>
            <person name="Roberts A."/>
            <person name="Saif S."/>
            <person name="Shea T."/>
            <person name="Sisk P."/>
            <person name="Sykes S."/>
            <person name="Wortman J."/>
            <person name="Nusbaum C."/>
            <person name="Birren B."/>
        </authorList>
    </citation>
    <scope>NUCLEOTIDE SEQUENCE [LARGE SCALE GENOMIC DNA]</scope>
    <source>
        <strain evidence="1 2">ATCC 700293</strain>
    </source>
</reference>
<name>A0AA87TFD3_TREMD</name>
<dbReference type="Proteomes" id="UP000014634">
    <property type="component" value="Unassembled WGS sequence"/>
</dbReference>
<sequence length="52" mass="5894">MSYETVIKQVKMLPEPLLVSVSPFIKLLESAQCNFTENYAGHAKKKQTSFFA</sequence>
<comment type="caution">
    <text evidence="1">The sequence shown here is derived from an EMBL/GenBank/DDBJ whole genome shotgun (WGS) entry which is preliminary data.</text>
</comment>
<proteinExistence type="predicted"/>
<dbReference type="EMBL" id="ATFE01000004">
    <property type="protein sequence ID" value="EPF29448.1"/>
    <property type="molecule type" value="Genomic_DNA"/>
</dbReference>
<evidence type="ECO:0000313" key="2">
    <source>
        <dbReference type="Proteomes" id="UP000014634"/>
    </source>
</evidence>
<evidence type="ECO:0000313" key="1">
    <source>
        <dbReference type="EMBL" id="EPF29448.1"/>
    </source>
</evidence>
<protein>
    <recommendedName>
        <fullName evidence="3">DUF2281 domain-containing protein</fullName>
    </recommendedName>
</protein>
<dbReference type="AlphaFoldDB" id="A0AA87TFD3"/>
<dbReference type="RefSeq" id="WP_016522704.1">
    <property type="nucleotide sequence ID" value="NZ_KE332517.1"/>
</dbReference>